<sequence>MKPRILITGASGFVGYHLVEAALDAGMEVYAAVRASSSVSHLKHLPINFVYPDFSSKDDLKNLILEYGFDYIIHGAGTTKAKSLDEYNRINAGYTLNLAVAAGESKVPIKKFVFISSLAAVGPIAYDASWPVPDVDKPQPVTSYGKSKLLAEEYLGVISDVPWVVLRPTAVYGPRERDLFVLFKTYRRGLEPYMGKGAQWLSFVYVKDLAQAALLALTAPVSGTMYNISDGKRYDRYALADVIKQYLKLRTFRIHLPLPVIRTVATIMEMVSRGAPLLNRDKLNELTAENWDCNIEKIRQDLGYRPVYDLEKGMRETLDWYTANKWF</sequence>
<evidence type="ECO:0000313" key="3">
    <source>
        <dbReference type="Proteomes" id="UP000199045"/>
    </source>
</evidence>
<protein>
    <submittedName>
        <fullName evidence="2">Nucleoside-diphosphate-sugar epimerase</fullName>
    </submittedName>
</protein>
<dbReference type="InterPro" id="IPR001509">
    <property type="entry name" value="Epimerase_deHydtase"/>
</dbReference>
<dbReference type="OrthoDB" id="9803111at2"/>
<proteinExistence type="predicted"/>
<dbReference type="Proteomes" id="UP000199045">
    <property type="component" value="Unassembled WGS sequence"/>
</dbReference>
<dbReference type="STRING" id="104663.SAMN04488121_103489"/>
<dbReference type="Pfam" id="PF01370">
    <property type="entry name" value="Epimerase"/>
    <property type="match status" value="1"/>
</dbReference>
<dbReference type="PANTHER" id="PTHR43245:SF58">
    <property type="entry name" value="BLL5923 PROTEIN"/>
    <property type="match status" value="1"/>
</dbReference>
<dbReference type="AlphaFoldDB" id="A0A1G7RJ79"/>
<reference evidence="2 3" key="1">
    <citation type="submission" date="2016-10" db="EMBL/GenBank/DDBJ databases">
        <authorList>
            <person name="de Groot N.N."/>
        </authorList>
    </citation>
    <scope>NUCLEOTIDE SEQUENCE [LARGE SCALE GENOMIC DNA]</scope>
    <source>
        <strain evidence="2 3">DSM 527</strain>
    </source>
</reference>
<dbReference type="PANTHER" id="PTHR43245">
    <property type="entry name" value="BIFUNCTIONAL POLYMYXIN RESISTANCE PROTEIN ARNA"/>
    <property type="match status" value="1"/>
</dbReference>
<dbReference type="Gene3D" id="3.40.50.720">
    <property type="entry name" value="NAD(P)-binding Rossmann-like Domain"/>
    <property type="match status" value="1"/>
</dbReference>
<organism evidence="2 3">
    <name type="scientific">Chitinophaga filiformis</name>
    <name type="common">Myxococcus filiformis</name>
    <name type="synonym">Flexibacter filiformis</name>
    <dbReference type="NCBI Taxonomy" id="104663"/>
    <lineage>
        <taxon>Bacteria</taxon>
        <taxon>Pseudomonadati</taxon>
        <taxon>Bacteroidota</taxon>
        <taxon>Chitinophagia</taxon>
        <taxon>Chitinophagales</taxon>
        <taxon>Chitinophagaceae</taxon>
        <taxon>Chitinophaga</taxon>
    </lineage>
</organism>
<gene>
    <name evidence="2" type="ORF">SAMN04488121_103489</name>
</gene>
<feature type="domain" description="NAD-dependent epimerase/dehydratase" evidence="1">
    <location>
        <begin position="5"/>
        <end position="228"/>
    </location>
</feature>
<dbReference type="SUPFAM" id="SSF51735">
    <property type="entry name" value="NAD(P)-binding Rossmann-fold domains"/>
    <property type="match status" value="1"/>
</dbReference>
<dbReference type="InterPro" id="IPR050177">
    <property type="entry name" value="Lipid_A_modif_metabolic_enz"/>
</dbReference>
<dbReference type="InterPro" id="IPR036291">
    <property type="entry name" value="NAD(P)-bd_dom_sf"/>
</dbReference>
<name>A0A1G7RJ79_CHIFI</name>
<accession>A0A1G7RJ79</accession>
<evidence type="ECO:0000259" key="1">
    <source>
        <dbReference type="Pfam" id="PF01370"/>
    </source>
</evidence>
<dbReference type="EMBL" id="FNBN01000003">
    <property type="protein sequence ID" value="SDG10817.1"/>
    <property type="molecule type" value="Genomic_DNA"/>
</dbReference>
<evidence type="ECO:0000313" key="2">
    <source>
        <dbReference type="EMBL" id="SDG10817.1"/>
    </source>
</evidence>
<dbReference type="RefSeq" id="WP_089833069.1">
    <property type="nucleotide sequence ID" value="NZ_FNBN01000003.1"/>
</dbReference>